<evidence type="ECO:0000313" key="3">
    <source>
        <dbReference type="Proteomes" id="UP000184096"/>
    </source>
</evidence>
<evidence type="ECO:0000256" key="1">
    <source>
        <dbReference type="SAM" id="MobiDB-lite"/>
    </source>
</evidence>
<dbReference type="Proteomes" id="UP000184096">
    <property type="component" value="Chromosome I"/>
</dbReference>
<feature type="region of interest" description="Disordered" evidence="1">
    <location>
        <begin position="1"/>
        <end position="35"/>
    </location>
</feature>
<reference evidence="3" key="1">
    <citation type="submission" date="2016-11" db="EMBL/GenBank/DDBJ databases">
        <authorList>
            <person name="Varghese N."/>
            <person name="Submissions S."/>
        </authorList>
    </citation>
    <scope>NUCLEOTIDE SEQUENCE [LARGE SCALE GENOMIC DNA]</scope>
    <source>
        <strain evidence="3">GAS401</strain>
    </source>
</reference>
<keyword evidence="3" id="KW-1185">Reference proteome</keyword>
<protein>
    <submittedName>
        <fullName evidence="2">Uncharacterized protein</fullName>
    </submittedName>
</protein>
<sequence>MPQRIDEDRANRSKAGKGAVQISPAHVLKHRAAAE</sequence>
<gene>
    <name evidence="2" type="ORF">SAMN05444170_3583</name>
</gene>
<proteinExistence type="predicted"/>
<feature type="compositionally biased region" description="Basic and acidic residues" evidence="1">
    <location>
        <begin position="1"/>
        <end position="11"/>
    </location>
</feature>
<dbReference type="AlphaFoldDB" id="A0A1M7U5E6"/>
<name>A0A1M7U5E6_9BRAD</name>
<accession>A0A1M7U5E6</accession>
<dbReference type="EMBL" id="LT670849">
    <property type="protein sequence ID" value="SHN78116.1"/>
    <property type="molecule type" value="Genomic_DNA"/>
</dbReference>
<evidence type="ECO:0000313" key="2">
    <source>
        <dbReference type="EMBL" id="SHN78116.1"/>
    </source>
</evidence>
<organism evidence="2 3">
    <name type="scientific">Bradyrhizobium erythrophlei</name>
    <dbReference type="NCBI Taxonomy" id="1437360"/>
    <lineage>
        <taxon>Bacteria</taxon>
        <taxon>Pseudomonadati</taxon>
        <taxon>Pseudomonadota</taxon>
        <taxon>Alphaproteobacteria</taxon>
        <taxon>Hyphomicrobiales</taxon>
        <taxon>Nitrobacteraceae</taxon>
        <taxon>Bradyrhizobium</taxon>
    </lineage>
</organism>